<dbReference type="RefSeq" id="WP_269282713.1">
    <property type="nucleotide sequence ID" value="NZ_JAPVOI010000004.1"/>
</dbReference>
<dbReference type="Proteomes" id="UP001079430">
    <property type="component" value="Unassembled WGS sequence"/>
</dbReference>
<sequence>MLSIESVRDAYCLDNNLEAIALIAREASEATDLLQLAQALATEKLVHLPSVSVDLEQMLSIIAYPHTLEIRGDRARVATGAWFSAETGVAAS</sequence>
<evidence type="ECO:0000313" key="2">
    <source>
        <dbReference type="Proteomes" id="UP001079430"/>
    </source>
</evidence>
<evidence type="ECO:0000313" key="1">
    <source>
        <dbReference type="EMBL" id="MCZ4092380.1"/>
    </source>
</evidence>
<keyword evidence="2" id="KW-1185">Reference proteome</keyword>
<comment type="caution">
    <text evidence="1">The sequence shown here is derived from an EMBL/GenBank/DDBJ whole genome shotgun (WGS) entry which is preliminary data.</text>
</comment>
<protein>
    <submittedName>
        <fullName evidence="1">Uncharacterized protein</fullName>
    </submittedName>
</protein>
<accession>A0ABT4KK92</accession>
<reference evidence="1" key="1">
    <citation type="submission" date="2022-10" db="EMBL/GenBank/DDBJ databases">
        <title>Whole genome sequencing of three plant growth promoting bacteria isolated from Vachellia tortilis subsp. raddiana in Morocco.</title>
        <authorList>
            <person name="Hnini M."/>
            <person name="Zouagui R."/>
            <person name="Zouagui H."/>
            <person name="Chemao Elfihri M.-W."/>
            <person name="Ibrahimi A."/>
            <person name="Sbabou L."/>
            <person name="Aurag J."/>
        </authorList>
    </citation>
    <scope>NUCLEOTIDE SEQUENCE</scope>
    <source>
        <strain evidence="1">LMR678</strain>
    </source>
</reference>
<organism evidence="1 2">
    <name type="scientific">Sinorhizobium psoraleae</name>
    <dbReference type="NCBI Taxonomy" id="520838"/>
    <lineage>
        <taxon>Bacteria</taxon>
        <taxon>Pseudomonadati</taxon>
        <taxon>Pseudomonadota</taxon>
        <taxon>Alphaproteobacteria</taxon>
        <taxon>Hyphomicrobiales</taxon>
        <taxon>Rhizobiaceae</taxon>
        <taxon>Sinorhizobium/Ensifer group</taxon>
        <taxon>Sinorhizobium</taxon>
    </lineage>
</organism>
<name>A0ABT4KK92_9HYPH</name>
<dbReference type="EMBL" id="JAPVOI010000004">
    <property type="protein sequence ID" value="MCZ4092380.1"/>
    <property type="molecule type" value="Genomic_DNA"/>
</dbReference>
<gene>
    <name evidence="1" type="ORF">O3W52_20605</name>
</gene>
<proteinExistence type="predicted"/>